<evidence type="ECO:0000256" key="2">
    <source>
        <dbReference type="ARBA" id="ARBA00010231"/>
    </source>
</evidence>
<evidence type="ECO:0000256" key="3">
    <source>
        <dbReference type="ARBA" id="ARBA00022553"/>
    </source>
</evidence>
<comment type="cofactor">
    <cofactor evidence="1">
        <name>Mg(2+)</name>
        <dbReference type="ChEBI" id="CHEBI:18420"/>
    </cofactor>
</comment>
<reference evidence="11 12" key="1">
    <citation type="journal article" date="2016" name="Front. Microbiol.">
        <title>Fuerstia marisgermanicae gen. nov., sp. nov., an Unusual Member of the Phylum Planctomycetes from the German Wadden Sea.</title>
        <authorList>
            <person name="Kohn T."/>
            <person name="Heuer A."/>
            <person name="Jogler M."/>
            <person name="Vollmers J."/>
            <person name="Boedeker C."/>
            <person name="Bunk B."/>
            <person name="Rast P."/>
            <person name="Borchert D."/>
            <person name="Glockner I."/>
            <person name="Freese H.M."/>
            <person name="Klenk H.P."/>
            <person name="Overmann J."/>
            <person name="Kaster A.K."/>
            <person name="Rohde M."/>
            <person name="Wiegand S."/>
            <person name="Jogler C."/>
        </authorList>
    </citation>
    <scope>NUCLEOTIDE SEQUENCE [LARGE SCALE GENOMIC DNA]</scope>
    <source>
        <strain evidence="11 12">NH11</strain>
    </source>
</reference>
<sequence>MCGSQTVRTLETLFSFTLKVVFATVLPVHSVVFPLAAALRSSQSQNMSTEAITKVEQAAAAGKLTADTPGNVKDWLSKDCVSQYHGRILELINAEEWAILDELFWTTIPFGTGGRRGPMGELGPATINDRTIAESAHGLAAYLRKSGVTEGGSAVVTSDTRNNSPHFARLTATTFAAHGLKVYLFEEPRATPELSYAVRKLNCDIGVMISASHNPPADNGFKAYWSNGAQVIPPHDKGIITEVENAGDIPAMDYDQAMAAGKIELIGPHIDTEYVNEVVALSQTKNRDISAVFTPLHGVGETSIYKILQQADFDKVAIFEDHRVQDGNFPNVPKHLPNPELLEVFDPVIDWVKQNNHDADLILASDPDADRLGVMVRNSEGGFTAISGNQTGALITDYLLFKRKAAGTLSNSDYVVETLVTTPLVQAVAEHYGAKAFSELLVGFKWIAKTIEENGADHFVFGCEESIGFLAGDYCRDKDGAIGALFILELAAELKAKGKTLLDHLDELYIRHGFHAEGQKSIYCTGPTGKAKIDGLMQTLRDDPPTQLGPIRFVEVADYSTGKRTGLPDGKSLGSIENPRGDLLIYKSDPAAPVRINIAGRPSGTEPKIKFYFFCQSDLPGGEDLNQAKGAGDSVMKEVQDALGEWADQQLG</sequence>
<keyword evidence="5" id="KW-0460">Magnesium</keyword>
<dbReference type="SUPFAM" id="SSF55957">
    <property type="entry name" value="Phosphoglucomutase, C-terminal domain"/>
    <property type="match status" value="1"/>
</dbReference>
<dbReference type="InterPro" id="IPR036900">
    <property type="entry name" value="A-D-PHexomutase_C_sf"/>
</dbReference>
<feature type="domain" description="Alpha-D-phosphohexomutase alpha/beta/alpha" evidence="9">
    <location>
        <begin position="273"/>
        <end position="375"/>
    </location>
</feature>
<dbReference type="STRING" id="1891926.Fuma_00607"/>
<evidence type="ECO:0000256" key="5">
    <source>
        <dbReference type="ARBA" id="ARBA00022842"/>
    </source>
</evidence>
<dbReference type="GO" id="GO:0006166">
    <property type="term" value="P:purine ribonucleoside salvage"/>
    <property type="evidence" value="ECO:0007669"/>
    <property type="project" value="TreeGrafter"/>
</dbReference>
<dbReference type="Pfam" id="PF02879">
    <property type="entry name" value="PGM_PMM_II"/>
    <property type="match status" value="1"/>
</dbReference>
<dbReference type="SUPFAM" id="SSF53738">
    <property type="entry name" value="Phosphoglucomutase, first 3 domains"/>
    <property type="match status" value="3"/>
</dbReference>
<evidence type="ECO:0000256" key="1">
    <source>
        <dbReference type="ARBA" id="ARBA00001946"/>
    </source>
</evidence>
<evidence type="ECO:0000259" key="9">
    <source>
        <dbReference type="Pfam" id="PF02879"/>
    </source>
</evidence>
<evidence type="ECO:0000313" key="11">
    <source>
        <dbReference type="EMBL" id="APZ91023.1"/>
    </source>
</evidence>
<proteinExistence type="inferred from homology"/>
<evidence type="ECO:0000256" key="6">
    <source>
        <dbReference type="ARBA" id="ARBA00023235"/>
    </source>
</evidence>
<evidence type="ECO:0000256" key="4">
    <source>
        <dbReference type="ARBA" id="ARBA00022723"/>
    </source>
</evidence>
<dbReference type="InterPro" id="IPR016055">
    <property type="entry name" value="A-D-PHexomutase_a/b/a-I/II/III"/>
</dbReference>
<keyword evidence="3" id="KW-0597">Phosphoprotein</keyword>
<dbReference type="EC" id="5.4.2.2" evidence="11"/>
<keyword evidence="6 11" id="KW-0413">Isomerase</keyword>
<dbReference type="InterPro" id="IPR005844">
    <property type="entry name" value="A-D-PHexomutase_a/b/a-I"/>
</dbReference>
<keyword evidence="12" id="KW-1185">Reference proteome</keyword>
<dbReference type="GO" id="GO:0008973">
    <property type="term" value="F:phosphopentomutase activity"/>
    <property type="evidence" value="ECO:0007669"/>
    <property type="project" value="TreeGrafter"/>
</dbReference>
<dbReference type="PANTHER" id="PTHR45745">
    <property type="entry name" value="PHOSPHOMANNOMUTASE 45A"/>
    <property type="match status" value="1"/>
</dbReference>
<accession>A0A1P8WAD3</accession>
<dbReference type="EMBL" id="CP017641">
    <property type="protein sequence ID" value="APZ91023.1"/>
    <property type="molecule type" value="Genomic_DNA"/>
</dbReference>
<dbReference type="InterPro" id="IPR016066">
    <property type="entry name" value="A-D-PHexomutase_CS"/>
</dbReference>
<dbReference type="PANTHER" id="PTHR45745:SF1">
    <property type="entry name" value="PHOSPHOGLUCOMUTASE 2B-RELATED"/>
    <property type="match status" value="1"/>
</dbReference>
<keyword evidence="7" id="KW-0472">Membrane</keyword>
<dbReference type="GO" id="GO:0004614">
    <property type="term" value="F:phosphoglucomutase activity"/>
    <property type="evidence" value="ECO:0007669"/>
    <property type="project" value="UniProtKB-EC"/>
</dbReference>
<dbReference type="InterPro" id="IPR005846">
    <property type="entry name" value="A-D-PHexomutase_a/b/a-III"/>
</dbReference>
<dbReference type="CDD" id="cd05799">
    <property type="entry name" value="PGM2"/>
    <property type="match status" value="1"/>
</dbReference>
<gene>
    <name evidence="11" type="primary">pgcA</name>
    <name evidence="11" type="ORF">Fuma_00607</name>
</gene>
<feature type="domain" description="Alpha-D-phosphohexomutase alpha/beta/alpha" evidence="8">
    <location>
        <begin position="110"/>
        <end position="246"/>
    </location>
</feature>
<name>A0A1P8WAD3_9PLAN</name>
<evidence type="ECO:0000256" key="7">
    <source>
        <dbReference type="SAM" id="Phobius"/>
    </source>
</evidence>
<evidence type="ECO:0000313" key="12">
    <source>
        <dbReference type="Proteomes" id="UP000187735"/>
    </source>
</evidence>
<protein>
    <submittedName>
        <fullName evidence="11">Phosphoglucomutase</fullName>
        <ecNumber evidence="11">5.4.2.2</ecNumber>
    </submittedName>
</protein>
<evidence type="ECO:0000259" key="8">
    <source>
        <dbReference type="Pfam" id="PF02878"/>
    </source>
</evidence>
<dbReference type="AlphaFoldDB" id="A0A1P8WAD3"/>
<feature type="domain" description="Alpha-D-phosphohexomutase alpha/beta/alpha" evidence="10">
    <location>
        <begin position="388"/>
        <end position="507"/>
    </location>
</feature>
<comment type="similarity">
    <text evidence="2">Belongs to the phosphohexose mutase family.</text>
</comment>
<keyword evidence="7" id="KW-1133">Transmembrane helix</keyword>
<keyword evidence="4" id="KW-0479">Metal-binding</keyword>
<dbReference type="GO" id="GO:0000287">
    <property type="term" value="F:magnesium ion binding"/>
    <property type="evidence" value="ECO:0007669"/>
    <property type="project" value="InterPro"/>
</dbReference>
<feature type="transmembrane region" description="Helical" evidence="7">
    <location>
        <begin position="20"/>
        <end position="39"/>
    </location>
</feature>
<dbReference type="Pfam" id="PF02880">
    <property type="entry name" value="PGM_PMM_III"/>
    <property type="match status" value="1"/>
</dbReference>
<evidence type="ECO:0000259" key="10">
    <source>
        <dbReference type="Pfam" id="PF02880"/>
    </source>
</evidence>
<dbReference type="GO" id="GO:0005975">
    <property type="term" value="P:carbohydrate metabolic process"/>
    <property type="evidence" value="ECO:0007669"/>
    <property type="project" value="InterPro"/>
</dbReference>
<dbReference type="Proteomes" id="UP000187735">
    <property type="component" value="Chromosome"/>
</dbReference>
<keyword evidence="7" id="KW-0812">Transmembrane</keyword>
<dbReference type="Gene3D" id="3.40.120.10">
    <property type="entry name" value="Alpha-D-Glucose-1,6-Bisphosphate, subunit A, domain 3"/>
    <property type="match status" value="3"/>
</dbReference>
<dbReference type="PROSITE" id="PS00710">
    <property type="entry name" value="PGM_PMM"/>
    <property type="match status" value="1"/>
</dbReference>
<organism evidence="11 12">
    <name type="scientific">Fuerstiella marisgermanici</name>
    <dbReference type="NCBI Taxonomy" id="1891926"/>
    <lineage>
        <taxon>Bacteria</taxon>
        <taxon>Pseudomonadati</taxon>
        <taxon>Planctomycetota</taxon>
        <taxon>Planctomycetia</taxon>
        <taxon>Planctomycetales</taxon>
        <taxon>Planctomycetaceae</taxon>
        <taxon>Fuerstiella</taxon>
    </lineage>
</organism>
<dbReference type="Pfam" id="PF02878">
    <property type="entry name" value="PGM_PMM_I"/>
    <property type="match status" value="1"/>
</dbReference>
<dbReference type="InterPro" id="IPR005845">
    <property type="entry name" value="A-D-PHexomutase_a/b/a-II"/>
</dbReference>
<dbReference type="KEGG" id="fmr:Fuma_00607"/>